<dbReference type="GO" id="GO:0032040">
    <property type="term" value="C:small-subunit processome"/>
    <property type="evidence" value="ECO:0007669"/>
    <property type="project" value="TreeGrafter"/>
</dbReference>
<dbReference type="InterPro" id="IPR011990">
    <property type="entry name" value="TPR-like_helical_dom_sf"/>
</dbReference>
<dbReference type="InterPro" id="IPR013949">
    <property type="entry name" value="Utp6"/>
</dbReference>
<dbReference type="Gene3D" id="1.25.40.10">
    <property type="entry name" value="Tetratricopeptide repeat domain"/>
    <property type="match status" value="1"/>
</dbReference>
<dbReference type="EMBL" id="JAYMYS010000007">
    <property type="protein sequence ID" value="KAK7386301.1"/>
    <property type="molecule type" value="Genomic_DNA"/>
</dbReference>
<name>A0AAN9RZQ9_PSOTE</name>
<evidence type="ECO:0000313" key="3">
    <source>
        <dbReference type="Proteomes" id="UP001386955"/>
    </source>
</evidence>
<keyword evidence="3" id="KW-1185">Reference proteome</keyword>
<proteinExistence type="predicted"/>
<dbReference type="GO" id="GO:0000462">
    <property type="term" value="P:maturation of SSU-rRNA from tricistronic rRNA transcript (SSU-rRNA, 5.8S rRNA, LSU-rRNA)"/>
    <property type="evidence" value="ECO:0007669"/>
    <property type="project" value="InterPro"/>
</dbReference>
<dbReference type="AlphaFoldDB" id="A0AAN9RZQ9"/>
<protein>
    <recommendedName>
        <fullName evidence="1">U3 small nucleolar RNA-associated protein 6 homolog C-terminal domain-containing protein</fullName>
    </recommendedName>
</protein>
<gene>
    <name evidence="2" type="ORF">VNO78_26441</name>
</gene>
<organism evidence="2 3">
    <name type="scientific">Psophocarpus tetragonolobus</name>
    <name type="common">Winged bean</name>
    <name type="synonym">Dolichos tetragonolobus</name>
    <dbReference type="NCBI Taxonomy" id="3891"/>
    <lineage>
        <taxon>Eukaryota</taxon>
        <taxon>Viridiplantae</taxon>
        <taxon>Streptophyta</taxon>
        <taxon>Embryophyta</taxon>
        <taxon>Tracheophyta</taxon>
        <taxon>Spermatophyta</taxon>
        <taxon>Magnoliopsida</taxon>
        <taxon>eudicotyledons</taxon>
        <taxon>Gunneridae</taxon>
        <taxon>Pentapetalae</taxon>
        <taxon>rosids</taxon>
        <taxon>fabids</taxon>
        <taxon>Fabales</taxon>
        <taxon>Fabaceae</taxon>
        <taxon>Papilionoideae</taxon>
        <taxon>50 kb inversion clade</taxon>
        <taxon>NPAAA clade</taxon>
        <taxon>indigoferoid/millettioid clade</taxon>
        <taxon>Phaseoleae</taxon>
        <taxon>Psophocarpus</taxon>
    </lineage>
</organism>
<dbReference type="Proteomes" id="UP001386955">
    <property type="component" value="Unassembled WGS sequence"/>
</dbReference>
<dbReference type="GO" id="GO:0034388">
    <property type="term" value="C:Pwp2p-containing subcomplex of 90S preribosome"/>
    <property type="evidence" value="ECO:0007669"/>
    <property type="project" value="TreeGrafter"/>
</dbReference>
<evidence type="ECO:0000259" key="1">
    <source>
        <dbReference type="Pfam" id="PF24892"/>
    </source>
</evidence>
<dbReference type="Pfam" id="PF24892">
    <property type="entry name" value="UTP6_C"/>
    <property type="match status" value="1"/>
</dbReference>
<dbReference type="SUPFAM" id="SSF48452">
    <property type="entry name" value="TPR-like"/>
    <property type="match status" value="1"/>
</dbReference>
<dbReference type="InterPro" id="IPR056907">
    <property type="entry name" value="UTP6_C"/>
</dbReference>
<dbReference type="PANTHER" id="PTHR23271:SF1">
    <property type="entry name" value="U3 SMALL NUCLEOLAR RNA-ASSOCIATED PROTEIN 6 HOMOLOG"/>
    <property type="match status" value="1"/>
</dbReference>
<accession>A0AAN9RZQ9</accession>
<dbReference type="PANTHER" id="PTHR23271">
    <property type="entry name" value="HEPATOCELLULAR CARCINOMA-ASSOCIATED ANTIGEN 66"/>
    <property type="match status" value="1"/>
</dbReference>
<dbReference type="GO" id="GO:0030515">
    <property type="term" value="F:snoRNA binding"/>
    <property type="evidence" value="ECO:0007669"/>
    <property type="project" value="InterPro"/>
</dbReference>
<sequence length="153" mass="17277">MLQRNCYPRKCNACSSYQLAFVATKPFLRDGGSENGFSLSTAIVSFILQKDGIQKSRYIYKRFLALPYPGLALYRHCIDLEKNLATIGDNKGLINARKLYESVLATCDQNVNLGQDYYHMESKMGTSEKATAIYWRARKVLQDAAEFVASPDI</sequence>
<feature type="domain" description="U3 small nucleolar RNA-associated protein 6 homolog C-terminal" evidence="1">
    <location>
        <begin position="50"/>
        <end position="141"/>
    </location>
</feature>
<evidence type="ECO:0000313" key="2">
    <source>
        <dbReference type="EMBL" id="KAK7386301.1"/>
    </source>
</evidence>
<comment type="caution">
    <text evidence="2">The sequence shown here is derived from an EMBL/GenBank/DDBJ whole genome shotgun (WGS) entry which is preliminary data.</text>
</comment>
<reference evidence="2 3" key="1">
    <citation type="submission" date="2024-01" db="EMBL/GenBank/DDBJ databases">
        <title>The genomes of 5 underutilized Papilionoideae crops provide insights into root nodulation and disease resistanc.</title>
        <authorList>
            <person name="Jiang F."/>
        </authorList>
    </citation>
    <scope>NUCLEOTIDE SEQUENCE [LARGE SCALE GENOMIC DNA]</scope>
    <source>
        <strain evidence="2">DUOXIRENSHENG_FW03</strain>
        <tissue evidence="2">Leaves</tissue>
    </source>
</reference>